<evidence type="ECO:0008006" key="3">
    <source>
        <dbReference type="Google" id="ProtNLM"/>
    </source>
</evidence>
<sequence>MCAGLASLATPVGAATYTWLGTSGNWSDASKWSLLGVPGAGDTAIIQNGNHEVILTDARAIGSLLLHAGSLGGSGLLDAGSASFAGNGTVWLGRSDGTEGTLNVSGATTFAGGNVTRL</sequence>
<dbReference type="EMBL" id="QFOD01000012">
    <property type="protein sequence ID" value="PZP30915.1"/>
    <property type="molecule type" value="Genomic_DNA"/>
</dbReference>
<organism evidence="1 2">
    <name type="scientific">Roseateles depolymerans</name>
    <dbReference type="NCBI Taxonomy" id="76731"/>
    <lineage>
        <taxon>Bacteria</taxon>
        <taxon>Pseudomonadati</taxon>
        <taxon>Pseudomonadota</taxon>
        <taxon>Betaproteobacteria</taxon>
        <taxon>Burkholderiales</taxon>
        <taxon>Sphaerotilaceae</taxon>
        <taxon>Roseateles</taxon>
    </lineage>
</organism>
<evidence type="ECO:0000313" key="1">
    <source>
        <dbReference type="EMBL" id="PZP30915.1"/>
    </source>
</evidence>
<comment type="caution">
    <text evidence="1">The sequence shown here is derived from an EMBL/GenBank/DDBJ whole genome shotgun (WGS) entry which is preliminary data.</text>
</comment>
<reference evidence="1 2" key="1">
    <citation type="submission" date="2017-08" db="EMBL/GenBank/DDBJ databases">
        <title>Infants hospitalized years apart are colonized by the same room-sourced microbial strains.</title>
        <authorList>
            <person name="Brooks B."/>
            <person name="Olm M.R."/>
            <person name="Firek B.A."/>
            <person name="Baker R."/>
            <person name="Thomas B.C."/>
            <person name="Morowitz M.J."/>
            <person name="Banfield J.F."/>
        </authorList>
    </citation>
    <scope>NUCLEOTIDE SEQUENCE [LARGE SCALE GENOMIC DNA]</scope>
    <source>
        <strain evidence="1">S2_012_000_R2_81</strain>
    </source>
</reference>
<dbReference type="Proteomes" id="UP000249633">
    <property type="component" value="Unassembled WGS sequence"/>
</dbReference>
<proteinExistence type="predicted"/>
<name>A0A2W5DG78_9BURK</name>
<protein>
    <recommendedName>
        <fullName evidence="3">Autotransporter outer membrane beta-barrel domain-containing protein</fullName>
    </recommendedName>
</protein>
<dbReference type="AlphaFoldDB" id="A0A2W5DG78"/>
<gene>
    <name evidence="1" type="ORF">DI603_13330</name>
</gene>
<accession>A0A2W5DG78</accession>
<feature type="non-terminal residue" evidence="1">
    <location>
        <position position="118"/>
    </location>
</feature>
<evidence type="ECO:0000313" key="2">
    <source>
        <dbReference type="Proteomes" id="UP000249633"/>
    </source>
</evidence>